<evidence type="ECO:0000313" key="1">
    <source>
        <dbReference type="EMBL" id="KAI4346465.1"/>
    </source>
</evidence>
<proteinExistence type="predicted"/>
<sequence>MAGTDGTFEPQVDQFLNVANHDENPLNFNYGLGDNLYSPFAARLFLETYDGVNPLGANLYGTQTFDEYLSLFNANNGNPVHVFNSPHMNAIEDPVPDQTNNREITEAHYQESRIACWPTSPLALHLLPNFLLIQRWARMER</sequence>
<reference evidence="1 2" key="1">
    <citation type="journal article" date="2022" name="DNA Res.">
        <title>Chromosomal-level genome assembly of the orchid tree Bauhinia variegata (Leguminosae; Cercidoideae) supports the allotetraploid origin hypothesis of Bauhinia.</title>
        <authorList>
            <person name="Zhong Y."/>
            <person name="Chen Y."/>
            <person name="Zheng D."/>
            <person name="Pang J."/>
            <person name="Liu Y."/>
            <person name="Luo S."/>
            <person name="Meng S."/>
            <person name="Qian L."/>
            <person name="Wei D."/>
            <person name="Dai S."/>
            <person name="Zhou R."/>
        </authorList>
    </citation>
    <scope>NUCLEOTIDE SEQUENCE [LARGE SCALE GENOMIC DNA]</scope>
    <source>
        <strain evidence="1">BV-YZ2020</strain>
    </source>
</reference>
<dbReference type="EMBL" id="CM039429">
    <property type="protein sequence ID" value="KAI4346465.1"/>
    <property type="molecule type" value="Genomic_DNA"/>
</dbReference>
<accession>A0ACB9PCL4</accession>
<name>A0ACB9PCL4_BAUVA</name>
<gene>
    <name evidence="1" type="ORF">L6164_007359</name>
</gene>
<comment type="caution">
    <text evidence="1">The sequence shown here is derived from an EMBL/GenBank/DDBJ whole genome shotgun (WGS) entry which is preliminary data.</text>
</comment>
<organism evidence="1 2">
    <name type="scientific">Bauhinia variegata</name>
    <name type="common">Purple orchid tree</name>
    <name type="synonym">Phanera variegata</name>
    <dbReference type="NCBI Taxonomy" id="167791"/>
    <lineage>
        <taxon>Eukaryota</taxon>
        <taxon>Viridiplantae</taxon>
        <taxon>Streptophyta</taxon>
        <taxon>Embryophyta</taxon>
        <taxon>Tracheophyta</taxon>
        <taxon>Spermatophyta</taxon>
        <taxon>Magnoliopsida</taxon>
        <taxon>eudicotyledons</taxon>
        <taxon>Gunneridae</taxon>
        <taxon>Pentapetalae</taxon>
        <taxon>rosids</taxon>
        <taxon>fabids</taxon>
        <taxon>Fabales</taxon>
        <taxon>Fabaceae</taxon>
        <taxon>Cercidoideae</taxon>
        <taxon>Cercideae</taxon>
        <taxon>Bauhiniinae</taxon>
        <taxon>Bauhinia</taxon>
    </lineage>
</organism>
<protein>
    <submittedName>
        <fullName evidence="1">Uncharacterized protein</fullName>
    </submittedName>
</protein>
<dbReference type="Proteomes" id="UP000828941">
    <property type="component" value="Chromosome 4"/>
</dbReference>
<evidence type="ECO:0000313" key="2">
    <source>
        <dbReference type="Proteomes" id="UP000828941"/>
    </source>
</evidence>
<keyword evidence="2" id="KW-1185">Reference proteome</keyword>